<evidence type="ECO:0000313" key="7">
    <source>
        <dbReference type="Proteomes" id="UP000092461"/>
    </source>
</evidence>
<reference evidence="6" key="1">
    <citation type="submission" date="2020-05" db="UniProtKB">
        <authorList>
            <consortium name="EnsemblMetazoa"/>
        </authorList>
    </citation>
    <scope>IDENTIFICATION</scope>
    <source>
        <strain evidence="6">Jacobina</strain>
    </source>
</reference>
<dbReference type="GO" id="GO:0032040">
    <property type="term" value="C:small-subunit processome"/>
    <property type="evidence" value="ECO:0007669"/>
    <property type="project" value="TreeGrafter"/>
</dbReference>
<evidence type="ECO:0000256" key="4">
    <source>
        <dbReference type="SAM" id="MobiDB-lite"/>
    </source>
</evidence>
<dbReference type="Proteomes" id="UP000092461">
    <property type="component" value="Unassembled WGS sequence"/>
</dbReference>
<dbReference type="AlphaFoldDB" id="A0A1B0CT16"/>
<sequence>MEEYASDEDGTDKRAITYQMAKNKGLMPHRKKELRNPRVKHRLKYKKALVRRKGAVRTVRREDKRYTGEHSGIKATVRKSIKLH</sequence>
<dbReference type="PANTHER" id="PTHR13237:SF8">
    <property type="entry name" value="SOMETHING ABOUT SILENCING PROTEIN 10"/>
    <property type="match status" value="1"/>
</dbReference>
<accession>A0A1B0CT16</accession>
<keyword evidence="7" id="KW-1185">Reference proteome</keyword>
<evidence type="ECO:0000256" key="2">
    <source>
        <dbReference type="ARBA" id="ARBA00010979"/>
    </source>
</evidence>
<dbReference type="EnsemblMetazoa" id="LLOJ008015-RA">
    <property type="protein sequence ID" value="LLOJ008015-PA"/>
    <property type="gene ID" value="LLOJ008015"/>
</dbReference>
<dbReference type="PANTHER" id="PTHR13237">
    <property type="entry name" value="SOMETHING ABOUT SILENCING PROTEIN 10-RELATED"/>
    <property type="match status" value="1"/>
</dbReference>
<protein>
    <recommendedName>
        <fullName evidence="5">Sas10 C-terminal domain-containing protein</fullName>
    </recommendedName>
</protein>
<feature type="domain" description="Sas10 C-terminal" evidence="5">
    <location>
        <begin position="12"/>
        <end position="83"/>
    </location>
</feature>
<dbReference type="VEuPathDB" id="VectorBase:LLONM1_003904"/>
<evidence type="ECO:0000256" key="1">
    <source>
        <dbReference type="ARBA" id="ARBA00004123"/>
    </source>
</evidence>
<feature type="region of interest" description="Disordered" evidence="4">
    <location>
        <begin position="65"/>
        <end position="84"/>
    </location>
</feature>
<dbReference type="EMBL" id="AJWK01026875">
    <property type="status" value="NOT_ANNOTATED_CDS"/>
    <property type="molecule type" value="Genomic_DNA"/>
</dbReference>
<dbReference type="InterPro" id="IPR018972">
    <property type="entry name" value="Sas10_C_dom"/>
</dbReference>
<keyword evidence="3" id="KW-0539">Nucleus</keyword>
<comment type="similarity">
    <text evidence="2">Belongs to the SAS10 family.</text>
</comment>
<dbReference type="VEuPathDB" id="VectorBase:LLOJ008015"/>
<evidence type="ECO:0000313" key="6">
    <source>
        <dbReference type="EnsemblMetazoa" id="LLOJ008015-PA"/>
    </source>
</evidence>
<evidence type="ECO:0000259" key="5">
    <source>
        <dbReference type="Pfam" id="PF09368"/>
    </source>
</evidence>
<dbReference type="GO" id="GO:0000462">
    <property type="term" value="P:maturation of SSU-rRNA from tricistronic rRNA transcript (SSU-rRNA, 5.8S rRNA, LSU-rRNA)"/>
    <property type="evidence" value="ECO:0007669"/>
    <property type="project" value="TreeGrafter"/>
</dbReference>
<proteinExistence type="inferred from homology"/>
<dbReference type="Pfam" id="PF09368">
    <property type="entry name" value="Sas10"/>
    <property type="match status" value="1"/>
</dbReference>
<evidence type="ECO:0000256" key="3">
    <source>
        <dbReference type="ARBA" id="ARBA00023242"/>
    </source>
</evidence>
<organism evidence="6 7">
    <name type="scientific">Lutzomyia longipalpis</name>
    <name type="common">Sand fly</name>
    <dbReference type="NCBI Taxonomy" id="7200"/>
    <lineage>
        <taxon>Eukaryota</taxon>
        <taxon>Metazoa</taxon>
        <taxon>Ecdysozoa</taxon>
        <taxon>Arthropoda</taxon>
        <taxon>Hexapoda</taxon>
        <taxon>Insecta</taxon>
        <taxon>Pterygota</taxon>
        <taxon>Neoptera</taxon>
        <taxon>Endopterygota</taxon>
        <taxon>Diptera</taxon>
        <taxon>Nematocera</taxon>
        <taxon>Psychodoidea</taxon>
        <taxon>Psychodidae</taxon>
        <taxon>Lutzomyia</taxon>
        <taxon>Lutzomyia</taxon>
    </lineage>
</organism>
<name>A0A1B0CT16_LUTLO</name>
<comment type="subcellular location">
    <subcellularLocation>
        <location evidence="1">Nucleus</location>
    </subcellularLocation>
</comment>